<dbReference type="AlphaFoldDB" id="A0A2S9MMW9"/>
<evidence type="ECO:0000313" key="2">
    <source>
        <dbReference type="Proteomes" id="UP000238982"/>
    </source>
</evidence>
<reference evidence="1 2" key="1">
    <citation type="submission" date="2018-03" db="EMBL/GenBank/DDBJ databases">
        <authorList>
            <person name="Keele B.F."/>
        </authorList>
    </citation>
    <scope>NUCLEOTIDE SEQUENCE [LARGE SCALE GENOMIC DNA]</scope>
    <source>
        <strain evidence="1 2">AU19729</strain>
    </source>
</reference>
<sequence length="123" mass="12848">MIEGGVDRLGDRIGHGGVSLKRRGGDIARQAGRACAHHISEVDGAAARRAAPLWRLGPVRCERRASGRADSVRRECRRKGPYCSTVRPAVRDNAANGRHGGSPHACGGFAGGGWPASGAAFEP</sequence>
<organism evidence="1 2">
    <name type="scientific">Burkholderia multivorans</name>
    <dbReference type="NCBI Taxonomy" id="87883"/>
    <lineage>
        <taxon>Bacteria</taxon>
        <taxon>Pseudomonadati</taxon>
        <taxon>Pseudomonadota</taxon>
        <taxon>Betaproteobacteria</taxon>
        <taxon>Burkholderiales</taxon>
        <taxon>Burkholderiaceae</taxon>
        <taxon>Burkholderia</taxon>
        <taxon>Burkholderia cepacia complex</taxon>
    </lineage>
</organism>
<dbReference type="EMBL" id="PVGH01000063">
    <property type="protein sequence ID" value="PRF60121.1"/>
    <property type="molecule type" value="Genomic_DNA"/>
</dbReference>
<evidence type="ECO:0000313" key="1">
    <source>
        <dbReference type="EMBL" id="PRF60121.1"/>
    </source>
</evidence>
<comment type="caution">
    <text evidence="1">The sequence shown here is derived from an EMBL/GenBank/DDBJ whole genome shotgun (WGS) entry which is preliminary data.</text>
</comment>
<protein>
    <submittedName>
        <fullName evidence="1">Uncharacterized protein</fullName>
    </submittedName>
</protein>
<name>A0A2S9MMW9_9BURK</name>
<gene>
    <name evidence="1" type="ORF">C6Q15_16240</name>
</gene>
<dbReference type="Proteomes" id="UP000238982">
    <property type="component" value="Unassembled WGS sequence"/>
</dbReference>
<accession>A0A2S9MMW9</accession>
<proteinExistence type="predicted"/>